<dbReference type="SUPFAM" id="SSF53383">
    <property type="entry name" value="PLP-dependent transferases"/>
    <property type="match status" value="1"/>
</dbReference>
<evidence type="ECO:0000259" key="6">
    <source>
        <dbReference type="Pfam" id="PF00155"/>
    </source>
</evidence>
<dbReference type="InterPro" id="IPR004839">
    <property type="entry name" value="Aminotransferase_I/II_large"/>
</dbReference>
<comment type="similarity">
    <text evidence="5">Belongs to the class-II pyridoxal-phosphate-dependent aminotransferase family. MalY/PatB cystathionine beta-lyase subfamily.</text>
</comment>
<dbReference type="Proteomes" id="UP001589810">
    <property type="component" value="Unassembled WGS sequence"/>
</dbReference>
<evidence type="ECO:0000256" key="2">
    <source>
        <dbReference type="ARBA" id="ARBA00012224"/>
    </source>
</evidence>
<dbReference type="InterPro" id="IPR015424">
    <property type="entry name" value="PyrdxlP-dep_Trfase"/>
</dbReference>
<dbReference type="InterPro" id="IPR051798">
    <property type="entry name" value="Class-II_PLP-Dep_Aminotrans"/>
</dbReference>
<sequence length="374" mass="41085">MTELLPDEPLHRLRERRSAKWQRYGPDVLPLTIAEMDFALADVVKDTLADAVERSDTGYVMPGVLDEAVAGFAERRWGWRLDPTAVTMTLDVNAGVVELLRLVAKPGDRVVVNTPVYPPFFDWLREAGTVLHEVPLQDGRLDRPAMERAFASRPAAFLLCNPQNPVGRVHTPDELRFVVDLATRHGVPVISDEIHGPLVLPGATFTPLLSLPGAAEIGVTVMSASKAFNLAALKCAMIVTGSPRMRDLVAALPPDTAWRAGHFGALATAAAYAHGDEWLDRLLLTLDDRRSRLAKLIRDRLPSIGWRPPEATYLAWLDCRSLGSGDEPRDLFFDAGVALEPGTRFGEDSGYLRLNFGTSVEVLELAVDRMARAL</sequence>
<evidence type="ECO:0000256" key="3">
    <source>
        <dbReference type="ARBA" id="ARBA00022898"/>
    </source>
</evidence>
<evidence type="ECO:0000313" key="8">
    <source>
        <dbReference type="Proteomes" id="UP001589810"/>
    </source>
</evidence>
<keyword evidence="3" id="KW-0663">Pyridoxal phosphate</keyword>
<dbReference type="EC" id="4.4.1.13" evidence="2"/>
<dbReference type="InterPro" id="IPR015422">
    <property type="entry name" value="PyrdxlP-dep_Trfase_small"/>
</dbReference>
<dbReference type="Pfam" id="PF00155">
    <property type="entry name" value="Aminotran_1_2"/>
    <property type="match status" value="1"/>
</dbReference>
<evidence type="ECO:0000256" key="1">
    <source>
        <dbReference type="ARBA" id="ARBA00001933"/>
    </source>
</evidence>
<dbReference type="PANTHER" id="PTHR43525:SF2">
    <property type="entry name" value="CYSTATHIONINE BETA-LYASE-RELATED"/>
    <property type="match status" value="1"/>
</dbReference>
<name>A0ABV6MV02_9PSEU</name>
<gene>
    <name evidence="7" type="ORF">ACFFH7_19385</name>
</gene>
<reference evidence="7 8" key="1">
    <citation type="submission" date="2024-09" db="EMBL/GenBank/DDBJ databases">
        <authorList>
            <person name="Sun Q."/>
            <person name="Mori K."/>
        </authorList>
    </citation>
    <scope>NUCLEOTIDE SEQUENCE [LARGE SCALE GENOMIC DNA]</scope>
    <source>
        <strain evidence="7 8">TBRC 1432</strain>
    </source>
</reference>
<comment type="cofactor">
    <cofactor evidence="1">
        <name>pyridoxal 5'-phosphate</name>
        <dbReference type="ChEBI" id="CHEBI:597326"/>
    </cofactor>
</comment>
<keyword evidence="8" id="KW-1185">Reference proteome</keyword>
<proteinExistence type="inferred from homology"/>
<protein>
    <recommendedName>
        <fullName evidence="2">cysteine-S-conjugate beta-lyase</fullName>
        <ecNumber evidence="2">4.4.1.13</ecNumber>
    </recommendedName>
</protein>
<dbReference type="EMBL" id="JBHLUD010000006">
    <property type="protein sequence ID" value="MFC0543675.1"/>
    <property type="molecule type" value="Genomic_DNA"/>
</dbReference>
<keyword evidence="4 7" id="KW-0456">Lyase</keyword>
<accession>A0ABV6MV02</accession>
<dbReference type="InterPro" id="IPR015421">
    <property type="entry name" value="PyrdxlP-dep_Trfase_major"/>
</dbReference>
<dbReference type="GO" id="GO:0047804">
    <property type="term" value="F:cysteine-S-conjugate beta-lyase activity"/>
    <property type="evidence" value="ECO:0007669"/>
    <property type="project" value="UniProtKB-EC"/>
</dbReference>
<dbReference type="PANTHER" id="PTHR43525">
    <property type="entry name" value="PROTEIN MALY"/>
    <property type="match status" value="1"/>
</dbReference>
<evidence type="ECO:0000313" key="7">
    <source>
        <dbReference type="EMBL" id="MFC0543675.1"/>
    </source>
</evidence>
<dbReference type="RefSeq" id="WP_273940225.1">
    <property type="nucleotide sequence ID" value="NZ_CP097263.1"/>
</dbReference>
<organism evidence="7 8">
    <name type="scientific">Kutzneria chonburiensis</name>
    <dbReference type="NCBI Taxonomy" id="1483604"/>
    <lineage>
        <taxon>Bacteria</taxon>
        <taxon>Bacillati</taxon>
        <taxon>Actinomycetota</taxon>
        <taxon>Actinomycetes</taxon>
        <taxon>Pseudonocardiales</taxon>
        <taxon>Pseudonocardiaceae</taxon>
        <taxon>Kutzneria</taxon>
    </lineage>
</organism>
<dbReference type="Gene3D" id="3.40.640.10">
    <property type="entry name" value="Type I PLP-dependent aspartate aminotransferase-like (Major domain)"/>
    <property type="match status" value="1"/>
</dbReference>
<evidence type="ECO:0000256" key="4">
    <source>
        <dbReference type="ARBA" id="ARBA00023239"/>
    </source>
</evidence>
<comment type="caution">
    <text evidence="7">The sequence shown here is derived from an EMBL/GenBank/DDBJ whole genome shotgun (WGS) entry which is preliminary data.</text>
</comment>
<dbReference type="CDD" id="cd00609">
    <property type="entry name" value="AAT_like"/>
    <property type="match status" value="1"/>
</dbReference>
<feature type="domain" description="Aminotransferase class I/classII large" evidence="6">
    <location>
        <begin position="27"/>
        <end position="369"/>
    </location>
</feature>
<dbReference type="Gene3D" id="3.90.1150.10">
    <property type="entry name" value="Aspartate Aminotransferase, domain 1"/>
    <property type="match status" value="1"/>
</dbReference>
<evidence type="ECO:0000256" key="5">
    <source>
        <dbReference type="ARBA" id="ARBA00037974"/>
    </source>
</evidence>